<keyword evidence="3" id="KW-1185">Reference proteome</keyword>
<gene>
    <name evidence="2" type="ORF">FNQ90_22295</name>
</gene>
<name>A0A7W3TH48_9ACTN</name>
<protein>
    <submittedName>
        <fullName evidence="2">Uncharacterized protein</fullName>
    </submittedName>
</protein>
<feature type="region of interest" description="Disordered" evidence="1">
    <location>
        <begin position="1"/>
        <end position="38"/>
    </location>
</feature>
<comment type="caution">
    <text evidence="2">The sequence shown here is derived from an EMBL/GenBank/DDBJ whole genome shotgun (WGS) entry which is preliminary data.</text>
</comment>
<proteinExistence type="predicted"/>
<evidence type="ECO:0000256" key="1">
    <source>
        <dbReference type="SAM" id="MobiDB-lite"/>
    </source>
</evidence>
<dbReference type="RefSeq" id="WP_182608059.1">
    <property type="nucleotide sequence ID" value="NZ_VKHT01001104.1"/>
</dbReference>
<accession>A0A7W3TH48</accession>
<organism evidence="2 3">
    <name type="scientific">Streptomyces alkaliphilus</name>
    <dbReference type="NCBI Taxonomy" id="1472722"/>
    <lineage>
        <taxon>Bacteria</taxon>
        <taxon>Bacillati</taxon>
        <taxon>Actinomycetota</taxon>
        <taxon>Actinomycetes</taxon>
        <taxon>Kitasatosporales</taxon>
        <taxon>Streptomycetaceae</taxon>
        <taxon>Streptomyces</taxon>
    </lineage>
</organism>
<dbReference type="Proteomes" id="UP000538929">
    <property type="component" value="Unassembled WGS sequence"/>
</dbReference>
<feature type="non-terminal residue" evidence="2">
    <location>
        <position position="391"/>
    </location>
</feature>
<dbReference type="AlphaFoldDB" id="A0A7W3TH48"/>
<reference evidence="3" key="1">
    <citation type="submission" date="2019-10" db="EMBL/GenBank/DDBJ databases">
        <title>Streptomyces sp. nov., a novel actinobacterium isolated from alkaline environment.</title>
        <authorList>
            <person name="Golinska P."/>
        </authorList>
    </citation>
    <scope>NUCLEOTIDE SEQUENCE [LARGE SCALE GENOMIC DNA]</scope>
    <source>
        <strain evidence="3">DSM 42118</strain>
    </source>
</reference>
<sequence>MQEPSDPMENPEPGESGRNDSTGLPVAADPTPASGDDATTTSAVLTEVLPGVAVVFGQAPAELRPGVIDFGIVPVADRERISTALASVGNTATVAGNTAHALAGAQGLYRLGDTTQALLRAGGTLAVKDGAHLGAVFSPAGRIVGQARLVPVTAASAAQAAAAIGPALAMIALQMQLSEVTRLVGTNIALTNQVLTAIRHEQWAELTALADTVNHVIDRVREVESLPTSLWDTVAGSEAALRKQLELYRLNVSHHIRRIPGGEGRARREYLETNAEAIVFDTNALLSSLRAWIGYQALHAVRARAAGAEDVAEARLVDAIARHTAEELDSALAEIRSLMGALTRELRILAELPGRDARSLPGKRRDANATRQVSARLLEAIEPLADALHPP</sequence>
<evidence type="ECO:0000313" key="3">
    <source>
        <dbReference type="Proteomes" id="UP000538929"/>
    </source>
</evidence>
<dbReference type="EMBL" id="VKHT01001104">
    <property type="protein sequence ID" value="MBB0246773.1"/>
    <property type="molecule type" value="Genomic_DNA"/>
</dbReference>
<evidence type="ECO:0000313" key="2">
    <source>
        <dbReference type="EMBL" id="MBB0246773.1"/>
    </source>
</evidence>